<proteinExistence type="predicted"/>
<keyword evidence="3" id="KW-0539">Nucleus</keyword>
<gene>
    <name evidence="5" type="ORF">VICG_00098</name>
</gene>
<accession>L2GPG7</accession>
<sequence length="220" mass="25828">MFECSSVKSLYLTHTPQWKTVFMDGKDEFENEECGFFRNESSAAFKNVVEDPSILVSILVPVKPKDCCMHCGRVPLDYEVKNVFDISVCTSCSRTELKFITKTKCLQDYLLTPDELKQFKYLTRPNPHKNTWNDMQLFIESQIQEFAVGKHGKLETIEKLKEDRKIKNKTRKLESVRRRVKDLKKRTFLTHYEEKHIHKFISKGNISICECGMSIEEEEL</sequence>
<keyword evidence="2" id="KW-0862">Zinc</keyword>
<dbReference type="GO" id="GO:0000110">
    <property type="term" value="C:nucleotide-excision repair factor 1 complex"/>
    <property type="evidence" value="ECO:0007669"/>
    <property type="project" value="TreeGrafter"/>
</dbReference>
<dbReference type="GO" id="GO:0000715">
    <property type="term" value="P:nucleotide-excision repair, DNA damage recognition"/>
    <property type="evidence" value="ECO:0007669"/>
    <property type="project" value="TreeGrafter"/>
</dbReference>
<name>L2GPG7_VITCO</name>
<dbReference type="RefSeq" id="XP_007603551.1">
    <property type="nucleotide sequence ID" value="XM_007603489.1"/>
</dbReference>
<dbReference type="Proteomes" id="UP000011082">
    <property type="component" value="Unassembled WGS sequence"/>
</dbReference>
<keyword evidence="6" id="KW-1185">Reference proteome</keyword>
<dbReference type="InterPro" id="IPR009061">
    <property type="entry name" value="DNA-bd_dom_put_sf"/>
</dbReference>
<dbReference type="InParanoid" id="L2GPG7"/>
<dbReference type="GO" id="GO:0070914">
    <property type="term" value="P:UV-damage excision repair"/>
    <property type="evidence" value="ECO:0007669"/>
    <property type="project" value="TreeGrafter"/>
</dbReference>
<dbReference type="GO" id="GO:0006284">
    <property type="term" value="P:base-excision repair"/>
    <property type="evidence" value="ECO:0007669"/>
    <property type="project" value="TreeGrafter"/>
</dbReference>
<dbReference type="Gene3D" id="3.90.530.10">
    <property type="entry name" value="XPA C-terminal domain"/>
    <property type="match status" value="1"/>
</dbReference>
<dbReference type="GO" id="GO:0003684">
    <property type="term" value="F:damaged DNA binding"/>
    <property type="evidence" value="ECO:0007669"/>
    <property type="project" value="InterPro"/>
</dbReference>
<dbReference type="SUPFAM" id="SSF46955">
    <property type="entry name" value="Putative DNA-binding domain"/>
    <property type="match status" value="1"/>
</dbReference>
<dbReference type="OrthoDB" id="5368863at2759"/>
<dbReference type="PANTHER" id="PTHR10142">
    <property type="entry name" value="DNA REPAIR PROTEIN COMPLEMENTING XP-A CELLS"/>
    <property type="match status" value="1"/>
</dbReference>
<dbReference type="AlphaFoldDB" id="L2GPG7"/>
<evidence type="ECO:0000313" key="5">
    <source>
        <dbReference type="EMBL" id="ELA42783.1"/>
    </source>
</evidence>
<dbReference type="OMA" id="CKCECGM"/>
<evidence type="ECO:0000256" key="2">
    <source>
        <dbReference type="ARBA" id="ARBA00022833"/>
    </source>
</evidence>
<evidence type="ECO:0000259" key="4">
    <source>
        <dbReference type="Pfam" id="PF05181"/>
    </source>
</evidence>
<dbReference type="InterPro" id="IPR000465">
    <property type="entry name" value="XPA/RAD14"/>
</dbReference>
<evidence type="ECO:0000256" key="1">
    <source>
        <dbReference type="ARBA" id="ARBA00004123"/>
    </source>
</evidence>
<feature type="domain" description="XPA C-terminal" evidence="4">
    <location>
        <begin position="97"/>
        <end position="143"/>
    </location>
</feature>
<protein>
    <submittedName>
        <fullName evidence="5">DNA repair protein</fullName>
    </submittedName>
</protein>
<evidence type="ECO:0000313" key="6">
    <source>
        <dbReference type="Proteomes" id="UP000011082"/>
    </source>
</evidence>
<dbReference type="PANTHER" id="PTHR10142:SF0">
    <property type="entry name" value="DNA REPAIR PROTEIN COMPLEMENTING XP-A CELLS"/>
    <property type="match status" value="1"/>
</dbReference>
<reference evidence="6" key="1">
    <citation type="submission" date="2011-05" db="EMBL/GenBank/DDBJ databases">
        <title>The genome sequence of Vittaforma corneae strain ATCC 50505.</title>
        <authorList>
            <consortium name="The Broad Institute Genome Sequencing Platform"/>
            <person name="Cuomo C."/>
            <person name="Didier E."/>
            <person name="Bowers L."/>
            <person name="Young S.K."/>
            <person name="Zeng Q."/>
            <person name="Gargeya S."/>
            <person name="Fitzgerald M."/>
            <person name="Haas B."/>
            <person name="Abouelleil A."/>
            <person name="Alvarado L."/>
            <person name="Arachchi H.M."/>
            <person name="Berlin A."/>
            <person name="Chapman S.B."/>
            <person name="Gearin G."/>
            <person name="Goldberg J."/>
            <person name="Griggs A."/>
            <person name="Gujja S."/>
            <person name="Hansen M."/>
            <person name="Heiman D."/>
            <person name="Howarth C."/>
            <person name="Larimer J."/>
            <person name="Lui A."/>
            <person name="MacDonald P.J.P."/>
            <person name="McCowen C."/>
            <person name="Montmayeur A."/>
            <person name="Murphy C."/>
            <person name="Neiman D."/>
            <person name="Pearson M."/>
            <person name="Priest M."/>
            <person name="Roberts A."/>
            <person name="Saif S."/>
            <person name="Shea T."/>
            <person name="Sisk P."/>
            <person name="Stolte C."/>
            <person name="Sykes S."/>
            <person name="Wortman J."/>
            <person name="Nusbaum C."/>
            <person name="Birren B."/>
        </authorList>
    </citation>
    <scope>NUCLEOTIDE SEQUENCE [LARGE SCALE GENOMIC DNA]</scope>
    <source>
        <strain evidence="6">ATCC 50505</strain>
    </source>
</reference>
<dbReference type="GO" id="GO:1901255">
    <property type="term" value="P:nucleotide-excision repair involved in interstrand cross-link repair"/>
    <property type="evidence" value="ECO:0007669"/>
    <property type="project" value="TreeGrafter"/>
</dbReference>
<dbReference type="STRING" id="993615.L2GPG7"/>
<dbReference type="FunCoup" id="L2GPG7">
    <property type="interactions" value="72"/>
</dbReference>
<dbReference type="HOGENOM" id="CLU_053731_2_0_1"/>
<dbReference type="InterPro" id="IPR037129">
    <property type="entry name" value="XPA_sf"/>
</dbReference>
<organism evidence="5 6">
    <name type="scientific">Vittaforma corneae (strain ATCC 50505)</name>
    <name type="common">Microsporidian parasite</name>
    <name type="synonym">Nosema corneum</name>
    <dbReference type="NCBI Taxonomy" id="993615"/>
    <lineage>
        <taxon>Eukaryota</taxon>
        <taxon>Fungi</taxon>
        <taxon>Fungi incertae sedis</taxon>
        <taxon>Microsporidia</taxon>
        <taxon>Nosematidae</taxon>
        <taxon>Vittaforma</taxon>
    </lineage>
</organism>
<dbReference type="GeneID" id="19880816"/>
<dbReference type="EMBL" id="JH370130">
    <property type="protein sequence ID" value="ELA42783.1"/>
    <property type="molecule type" value="Genomic_DNA"/>
</dbReference>
<dbReference type="VEuPathDB" id="MicrosporidiaDB:VICG_00098"/>
<dbReference type="Pfam" id="PF05181">
    <property type="entry name" value="XPA_C"/>
    <property type="match status" value="1"/>
</dbReference>
<evidence type="ECO:0000256" key="3">
    <source>
        <dbReference type="ARBA" id="ARBA00023242"/>
    </source>
</evidence>
<dbReference type="InterPro" id="IPR022656">
    <property type="entry name" value="XPA_C"/>
</dbReference>
<comment type="subcellular location">
    <subcellularLocation>
        <location evidence="1">Nucleus</location>
    </subcellularLocation>
</comment>